<dbReference type="EMBL" id="QGQD01000120">
    <property type="protein sequence ID" value="TLC97508.1"/>
    <property type="molecule type" value="Genomic_DNA"/>
</dbReference>
<dbReference type="STRING" id="180332.GCA_000797495_03217"/>
<dbReference type="InterPro" id="IPR024002">
    <property type="entry name" value="For/NO2_transpt_CS"/>
</dbReference>
<keyword evidence="3 6" id="KW-1133">Transmembrane helix</keyword>
<feature type="transmembrane region" description="Helical" evidence="6">
    <location>
        <begin position="155"/>
        <end position="174"/>
    </location>
</feature>
<keyword evidence="8" id="KW-1185">Reference proteome</keyword>
<organism evidence="7 8">
    <name type="scientific">Robinsoniella peoriensis</name>
    <dbReference type="NCBI Taxonomy" id="180332"/>
    <lineage>
        <taxon>Bacteria</taxon>
        <taxon>Bacillati</taxon>
        <taxon>Bacillota</taxon>
        <taxon>Clostridia</taxon>
        <taxon>Lachnospirales</taxon>
        <taxon>Lachnospiraceae</taxon>
        <taxon>Robinsoniella</taxon>
    </lineage>
</organism>
<accession>A0A4U8PZV5</accession>
<evidence type="ECO:0000256" key="3">
    <source>
        <dbReference type="ARBA" id="ARBA00022989"/>
    </source>
</evidence>
<evidence type="ECO:0000256" key="4">
    <source>
        <dbReference type="ARBA" id="ARBA00023136"/>
    </source>
</evidence>
<dbReference type="Gene3D" id="1.20.1080.10">
    <property type="entry name" value="Glycerol uptake facilitator protein"/>
    <property type="match status" value="1"/>
</dbReference>
<dbReference type="Pfam" id="PF01226">
    <property type="entry name" value="Form_Nir_trans"/>
    <property type="match status" value="1"/>
</dbReference>
<dbReference type="PANTHER" id="PTHR30520">
    <property type="entry name" value="FORMATE TRANSPORTER-RELATED"/>
    <property type="match status" value="1"/>
</dbReference>
<keyword evidence="4 6" id="KW-0472">Membrane</keyword>
<dbReference type="PROSITE" id="PS01006">
    <property type="entry name" value="FORMATE_NITRITE_TP_2"/>
    <property type="match status" value="1"/>
</dbReference>
<dbReference type="PANTHER" id="PTHR30520:SF8">
    <property type="entry name" value="NITRITE TRANSPORTER NIRC"/>
    <property type="match status" value="1"/>
</dbReference>
<sequence length="259" mass="27706">MFQEEFQAVCNSGKAKYGLLKNNPLGYFVSSMVAGMFISFGSFVTFVMGTPLKEAGDPMMKAVMAFSFAAALSLVVAAGAELFTGNNFVMTSASLNKVVTWGNTIKLWIICYIGNFLGSIASVFVFQLTGVPKGAVGEMFASTAATKVGLGPVELLTRGILCNILVCLAVWCSIKLKNEVAKLIMVFWCIYVFMICSCEHSIANMSIIGVGLLNKGDAAVTIGGYFYNLSLVTIGNMIGGAVFVAIPYYLISKNKKEAQ</sequence>
<dbReference type="InterPro" id="IPR000292">
    <property type="entry name" value="For/NO2_transpt"/>
</dbReference>
<feature type="transmembrane region" description="Helical" evidence="6">
    <location>
        <begin position="105"/>
        <end position="126"/>
    </location>
</feature>
<feature type="transmembrane region" description="Helical" evidence="6">
    <location>
        <begin position="25"/>
        <end position="50"/>
    </location>
</feature>
<feature type="transmembrane region" description="Helical" evidence="6">
    <location>
        <begin position="186"/>
        <end position="213"/>
    </location>
</feature>
<dbReference type="GO" id="GO:0015499">
    <property type="term" value="F:formate transmembrane transporter activity"/>
    <property type="evidence" value="ECO:0007669"/>
    <property type="project" value="TreeGrafter"/>
</dbReference>
<dbReference type="RefSeq" id="WP_027296544.1">
    <property type="nucleotide sequence ID" value="NZ_CABMJZ010000053.1"/>
</dbReference>
<protein>
    <submittedName>
        <fullName evidence="7">Putative nitrite transporter</fullName>
    </submittedName>
</protein>
<dbReference type="OrthoDB" id="9786493at2"/>
<name>A0A4U8PZV5_9FIRM</name>
<reference evidence="7 8" key="1">
    <citation type="journal article" date="2019" name="Anaerobe">
        <title>Detection of Robinsoniella peoriensis in multiple bone samples of a trauma patient.</title>
        <authorList>
            <person name="Schrottner P."/>
            <person name="Hartwich K."/>
            <person name="Bunk B."/>
            <person name="Schober I."/>
            <person name="Helbig S."/>
            <person name="Rudolph W.W."/>
            <person name="Gunzer F."/>
        </authorList>
    </citation>
    <scope>NUCLEOTIDE SEQUENCE [LARGE SCALE GENOMIC DNA]</scope>
    <source>
        <strain evidence="7 8">DSM 106044</strain>
    </source>
</reference>
<dbReference type="Proteomes" id="UP000306509">
    <property type="component" value="Unassembled WGS sequence"/>
</dbReference>
<evidence type="ECO:0000313" key="7">
    <source>
        <dbReference type="EMBL" id="TLC97508.1"/>
    </source>
</evidence>
<dbReference type="GO" id="GO:0005886">
    <property type="term" value="C:plasma membrane"/>
    <property type="evidence" value="ECO:0007669"/>
    <property type="project" value="TreeGrafter"/>
</dbReference>
<evidence type="ECO:0000313" key="8">
    <source>
        <dbReference type="Proteomes" id="UP000306509"/>
    </source>
</evidence>
<proteinExistence type="inferred from homology"/>
<gene>
    <name evidence="7" type="primary">nirC_2</name>
    <name evidence="7" type="ORF">DSM106044_05709</name>
</gene>
<evidence type="ECO:0000256" key="2">
    <source>
        <dbReference type="ARBA" id="ARBA00022692"/>
    </source>
</evidence>
<keyword evidence="2 6" id="KW-0812">Transmembrane</keyword>
<evidence type="ECO:0000256" key="5">
    <source>
        <dbReference type="ARBA" id="ARBA00049660"/>
    </source>
</evidence>
<dbReference type="AlphaFoldDB" id="A0A4U8PZV5"/>
<feature type="transmembrane region" description="Helical" evidence="6">
    <location>
        <begin position="225"/>
        <end position="251"/>
    </location>
</feature>
<comment type="subcellular location">
    <subcellularLocation>
        <location evidence="1">Membrane</location>
        <topology evidence="1">Multi-pass membrane protein</topology>
    </subcellularLocation>
</comment>
<feature type="transmembrane region" description="Helical" evidence="6">
    <location>
        <begin position="62"/>
        <end position="84"/>
    </location>
</feature>
<comment type="similarity">
    <text evidence="5">Belongs to the FNT transporter (TC 1.A.16) family.</text>
</comment>
<evidence type="ECO:0000256" key="1">
    <source>
        <dbReference type="ARBA" id="ARBA00004141"/>
    </source>
</evidence>
<evidence type="ECO:0000256" key="6">
    <source>
        <dbReference type="SAM" id="Phobius"/>
    </source>
</evidence>
<comment type="caution">
    <text evidence="7">The sequence shown here is derived from an EMBL/GenBank/DDBJ whole genome shotgun (WGS) entry which is preliminary data.</text>
</comment>
<dbReference type="InterPro" id="IPR023271">
    <property type="entry name" value="Aquaporin-like"/>
</dbReference>